<dbReference type="InterPro" id="IPR010127">
    <property type="entry name" value="Phasin_subfam-1"/>
</dbReference>
<organism evidence="2 3">
    <name type="scientific">Bradyrhizobium jicamae</name>
    <dbReference type="NCBI Taxonomy" id="280332"/>
    <lineage>
        <taxon>Bacteria</taxon>
        <taxon>Pseudomonadati</taxon>
        <taxon>Pseudomonadota</taxon>
        <taxon>Alphaproteobacteria</taxon>
        <taxon>Hyphomicrobiales</taxon>
        <taxon>Nitrobacteraceae</taxon>
        <taxon>Bradyrhizobium</taxon>
    </lineage>
</organism>
<reference evidence="3" key="1">
    <citation type="journal article" date="2021" name="ISME J.">
        <title>Evolutionary origin and ecological implication of a unique nif island in free-living Bradyrhizobium lineages.</title>
        <authorList>
            <person name="Tao J."/>
        </authorList>
    </citation>
    <scope>NUCLEOTIDE SEQUENCE [LARGE SCALE GENOMIC DNA]</scope>
    <source>
        <strain evidence="3">SZCCT0434</strain>
    </source>
</reference>
<proteinExistence type="predicted"/>
<sequence>MAEKTIIDMFADMGKQFNLPKIDYDVLLDTYRKNIEALQKSALALSQDGRALLTRQQEVLADVMRQSRELIAEFKPQGSPAEIAGKQAELARRAFEAVAENTRDIVELVQKSGGEASSVIMDRVRESIAEARAALEAKKT</sequence>
<gene>
    <name evidence="2" type="primary">phaP</name>
    <name evidence="2" type="ORF">JQ615_39205</name>
</gene>
<feature type="domain" description="Phasin" evidence="1">
    <location>
        <begin position="29"/>
        <end position="123"/>
    </location>
</feature>
<evidence type="ECO:0000313" key="2">
    <source>
        <dbReference type="EMBL" id="MBR0801394.1"/>
    </source>
</evidence>
<dbReference type="EMBL" id="JAFCJH010000080">
    <property type="protein sequence ID" value="MBR0801394.1"/>
    <property type="molecule type" value="Genomic_DNA"/>
</dbReference>
<evidence type="ECO:0000259" key="1">
    <source>
        <dbReference type="Pfam" id="PF09361"/>
    </source>
</evidence>
<dbReference type="NCBIfam" id="TIGR01841">
    <property type="entry name" value="phasin"/>
    <property type="match status" value="1"/>
</dbReference>
<evidence type="ECO:0000313" key="3">
    <source>
        <dbReference type="Proteomes" id="UP001315278"/>
    </source>
</evidence>
<name>A0ABS5FX18_9BRAD</name>
<keyword evidence="3" id="KW-1185">Reference proteome</keyword>
<dbReference type="RefSeq" id="WP_212495445.1">
    <property type="nucleotide sequence ID" value="NZ_JAFCJH010000080.1"/>
</dbReference>
<protein>
    <submittedName>
        <fullName evidence="2">TIGR01841 family phasin</fullName>
    </submittedName>
</protein>
<dbReference type="Proteomes" id="UP001315278">
    <property type="component" value="Unassembled WGS sequence"/>
</dbReference>
<comment type="caution">
    <text evidence="2">The sequence shown here is derived from an EMBL/GenBank/DDBJ whole genome shotgun (WGS) entry which is preliminary data.</text>
</comment>
<dbReference type="Pfam" id="PF09361">
    <property type="entry name" value="Phasin_2"/>
    <property type="match status" value="1"/>
</dbReference>
<accession>A0ABS5FX18</accession>
<dbReference type="InterPro" id="IPR018968">
    <property type="entry name" value="Phasin"/>
</dbReference>